<dbReference type="InterPro" id="IPR017939">
    <property type="entry name" value="G-Glutamylcylcotransferase"/>
</dbReference>
<dbReference type="EMBL" id="HF545616">
    <property type="protein sequence ID" value="CCO03955.1"/>
    <property type="molecule type" value="Genomic_DNA"/>
</dbReference>
<dbReference type="RefSeq" id="WP_038670423.1">
    <property type="nucleotide sequence ID" value="NZ_DAWEQM010000008.1"/>
</dbReference>
<feature type="domain" description="Gamma-glutamylcyclotransferase AIG2-like" evidence="2">
    <location>
        <begin position="8"/>
        <end position="103"/>
    </location>
</feature>
<dbReference type="CDD" id="cd06661">
    <property type="entry name" value="GGCT_like"/>
    <property type="match status" value="1"/>
</dbReference>
<dbReference type="Gene3D" id="3.10.490.10">
    <property type="entry name" value="Gamma-glutamyl cyclotransferase-like"/>
    <property type="match status" value="1"/>
</dbReference>
<keyword evidence="1" id="KW-0456">Lyase</keyword>
<organism evidence="3 4">
    <name type="scientific">Ruminococcus bicirculans</name>
    <name type="common">ex Wegman et al. 2014</name>
    <dbReference type="NCBI Taxonomy" id="1160721"/>
    <lineage>
        <taxon>Bacteria</taxon>
        <taxon>Bacillati</taxon>
        <taxon>Bacillota</taxon>
        <taxon>Clostridia</taxon>
        <taxon>Eubacteriales</taxon>
        <taxon>Oscillospiraceae</taxon>
        <taxon>Ruminococcus</taxon>
    </lineage>
</organism>
<evidence type="ECO:0000313" key="4">
    <source>
        <dbReference type="Proteomes" id="UP000027600"/>
    </source>
</evidence>
<reference evidence="3 4" key="1">
    <citation type="journal article" date="2014" name="Int. J. Syst. Evol. Microbiol.">
        <title>Complete genome of a new Firmicutes species belonging to the dominant human colonic microbiota ('Ruminococcus bicirculans') reveals two chromosomes and a selective capacity to utilize plant glucans.</title>
        <authorList>
            <consortium name="NISC Comparative Sequencing Program"/>
            <person name="Wegmann U."/>
            <person name="Louis P."/>
            <person name="Goesmann A."/>
            <person name="Henrissat B."/>
            <person name="Duncan S.H."/>
            <person name="Flint H.J."/>
        </authorList>
    </citation>
    <scope>NUCLEOTIDE SEQUENCE [LARGE SCALE GENOMIC DNA]</scope>
    <source>
        <strain evidence="3 4">80/3</strain>
    </source>
</reference>
<evidence type="ECO:0000256" key="1">
    <source>
        <dbReference type="ARBA" id="ARBA00023239"/>
    </source>
</evidence>
<dbReference type="Pfam" id="PF06094">
    <property type="entry name" value="GGACT"/>
    <property type="match status" value="1"/>
</dbReference>
<accession>A0ABM9QE16</accession>
<dbReference type="PANTHER" id="PTHR12935:SF0">
    <property type="entry name" value="GAMMA-GLUTAMYLCYCLOTRANSFERASE"/>
    <property type="match status" value="1"/>
</dbReference>
<dbReference type="SUPFAM" id="SSF110857">
    <property type="entry name" value="Gamma-glutamyl cyclotransferase-like"/>
    <property type="match status" value="1"/>
</dbReference>
<dbReference type="InterPro" id="IPR013024">
    <property type="entry name" value="GGCT-like"/>
</dbReference>
<dbReference type="Proteomes" id="UP000027600">
    <property type="component" value="Chromosome I"/>
</dbReference>
<sequence length="162" mass="19166">MEYRRLYIAYGSNINLEQMAYRCPNSKIVSKEMLKGYELEFRGVATIVPNDKSEVPVLIWEIDGRDEYSLDKYEGFPNLYRKELFEIEVDGEKKECMAYLMNKGQISPPTSYYYNVINQGYEANDMDTSYLRAALERSGCEQYFDEDMDEEFDEDDDFQMKL</sequence>
<keyword evidence="4" id="KW-1185">Reference proteome</keyword>
<dbReference type="InterPro" id="IPR036568">
    <property type="entry name" value="GGCT-like_sf"/>
</dbReference>
<proteinExistence type="predicted"/>
<protein>
    <recommendedName>
        <fullName evidence="2">Gamma-glutamylcyclotransferase AIG2-like domain-containing protein</fullName>
    </recommendedName>
</protein>
<name>A0ABM9QE16_9FIRM</name>
<dbReference type="InterPro" id="IPR009288">
    <property type="entry name" value="AIG2-like_dom"/>
</dbReference>
<evidence type="ECO:0000313" key="3">
    <source>
        <dbReference type="EMBL" id="CCO03955.1"/>
    </source>
</evidence>
<gene>
    <name evidence="3" type="ORF">RBI_I00222</name>
</gene>
<evidence type="ECO:0000259" key="2">
    <source>
        <dbReference type="Pfam" id="PF06094"/>
    </source>
</evidence>
<dbReference type="PANTHER" id="PTHR12935">
    <property type="entry name" value="GAMMA-GLUTAMYLCYCLOTRANSFERASE"/>
    <property type="match status" value="1"/>
</dbReference>